<organism evidence="1">
    <name type="scientific">Arundo donax</name>
    <name type="common">Giant reed</name>
    <name type="synonym">Donax arundinaceus</name>
    <dbReference type="NCBI Taxonomy" id="35708"/>
    <lineage>
        <taxon>Eukaryota</taxon>
        <taxon>Viridiplantae</taxon>
        <taxon>Streptophyta</taxon>
        <taxon>Embryophyta</taxon>
        <taxon>Tracheophyta</taxon>
        <taxon>Spermatophyta</taxon>
        <taxon>Magnoliopsida</taxon>
        <taxon>Liliopsida</taxon>
        <taxon>Poales</taxon>
        <taxon>Poaceae</taxon>
        <taxon>PACMAD clade</taxon>
        <taxon>Arundinoideae</taxon>
        <taxon>Arundineae</taxon>
        <taxon>Arundo</taxon>
    </lineage>
</organism>
<accession>A0A0A9Q4V4</accession>
<name>A0A0A9Q4V4_ARUDO</name>
<reference evidence="1" key="1">
    <citation type="submission" date="2014-09" db="EMBL/GenBank/DDBJ databases">
        <authorList>
            <person name="Magalhaes I.L.F."/>
            <person name="Oliveira U."/>
            <person name="Santos F.R."/>
            <person name="Vidigal T.H.D.A."/>
            <person name="Brescovit A.D."/>
            <person name="Santos A.J."/>
        </authorList>
    </citation>
    <scope>NUCLEOTIDE SEQUENCE</scope>
    <source>
        <tissue evidence="1">Shoot tissue taken approximately 20 cm above the soil surface</tissue>
    </source>
</reference>
<protein>
    <submittedName>
        <fullName evidence="1">Uncharacterized protein</fullName>
    </submittedName>
</protein>
<dbReference type="EMBL" id="GBRH01244020">
    <property type="protein sequence ID" value="JAD53875.1"/>
    <property type="molecule type" value="Transcribed_RNA"/>
</dbReference>
<proteinExistence type="predicted"/>
<dbReference type="AlphaFoldDB" id="A0A0A9Q4V4"/>
<reference evidence="1" key="2">
    <citation type="journal article" date="2015" name="Data Brief">
        <title>Shoot transcriptome of the giant reed, Arundo donax.</title>
        <authorList>
            <person name="Barrero R.A."/>
            <person name="Guerrero F.D."/>
            <person name="Moolhuijzen P."/>
            <person name="Goolsby J.A."/>
            <person name="Tidwell J."/>
            <person name="Bellgard S.E."/>
            <person name="Bellgard M.I."/>
        </authorList>
    </citation>
    <scope>NUCLEOTIDE SEQUENCE</scope>
    <source>
        <tissue evidence="1">Shoot tissue taken approximately 20 cm above the soil surface</tissue>
    </source>
</reference>
<sequence length="16" mass="1801">MVCRFGLISELLDFGT</sequence>
<evidence type="ECO:0000313" key="1">
    <source>
        <dbReference type="EMBL" id="JAD53875.1"/>
    </source>
</evidence>